<evidence type="ECO:0000313" key="4">
    <source>
        <dbReference type="Proteomes" id="UP000323866"/>
    </source>
</evidence>
<dbReference type="EMBL" id="JBGOGF010000004">
    <property type="protein sequence ID" value="MFA1771244.1"/>
    <property type="molecule type" value="Genomic_DNA"/>
</dbReference>
<name>A0A5M8QCG6_9BACT</name>
<evidence type="ECO:0000259" key="1">
    <source>
        <dbReference type="Pfam" id="PF24733"/>
    </source>
</evidence>
<dbReference type="OrthoDB" id="794777at2"/>
<comment type="caution">
    <text evidence="2">The sequence shown here is derived from an EMBL/GenBank/DDBJ whole genome shotgun (WGS) entry which is preliminary data.</text>
</comment>
<proteinExistence type="predicted"/>
<feature type="domain" description="DUF7684" evidence="1">
    <location>
        <begin position="27"/>
        <end position="137"/>
    </location>
</feature>
<sequence length="154" mass="17844">MNLEEVINNRKVKLVGYSTEKNWLDQLPNKDWLCILVVNDKPRRYIGEVITKIIAKDVGYICTMGSQAELVHDLADEEIGYRYAEIEEAYLPSHSIITTWHNDFEDGIWFALFAADSEEFNIKDVVILDMTDGQENQRLKACLEKIKTEESDKE</sequence>
<reference evidence="2 4" key="1">
    <citation type="submission" date="2019-07" db="EMBL/GenBank/DDBJ databases">
        <authorList>
            <person name="Qu J.-H."/>
        </authorList>
    </citation>
    <scope>NUCLEOTIDE SEQUENCE [LARGE SCALE GENOMIC DNA]</scope>
    <source>
        <strain evidence="2 4">MDT1-10-3</strain>
    </source>
</reference>
<evidence type="ECO:0000313" key="5">
    <source>
        <dbReference type="Proteomes" id="UP001570846"/>
    </source>
</evidence>
<dbReference type="EMBL" id="VKKZ01000022">
    <property type="protein sequence ID" value="KAA6432590.1"/>
    <property type="molecule type" value="Genomic_DNA"/>
</dbReference>
<reference evidence="3 5" key="3">
    <citation type="submission" date="2024-08" db="EMBL/GenBank/DDBJ databases">
        <authorList>
            <person name="Wei W."/>
        </authorList>
    </citation>
    <scope>NUCLEOTIDE SEQUENCE [LARGE SCALE GENOMIC DNA]</scope>
    <source>
        <strain evidence="3 5">XU2</strain>
    </source>
</reference>
<accession>A0A5M8QCG6</accession>
<dbReference type="InterPro" id="IPR056101">
    <property type="entry name" value="DUF7684"/>
</dbReference>
<evidence type="ECO:0000313" key="3">
    <source>
        <dbReference type="EMBL" id="MFA1771244.1"/>
    </source>
</evidence>
<keyword evidence="5" id="KW-1185">Reference proteome</keyword>
<evidence type="ECO:0000313" key="2">
    <source>
        <dbReference type="EMBL" id="KAA6432590.1"/>
    </source>
</evidence>
<dbReference type="Proteomes" id="UP000323866">
    <property type="component" value="Unassembled WGS sequence"/>
</dbReference>
<protein>
    <recommendedName>
        <fullName evidence="1">DUF7684 domain-containing protein</fullName>
    </recommendedName>
</protein>
<reference evidence="2 4" key="2">
    <citation type="submission" date="2019-09" db="EMBL/GenBank/DDBJ databases">
        <title>A bacterium isolated from glacier soil.</title>
        <authorList>
            <person name="Liu Q."/>
        </authorList>
    </citation>
    <scope>NUCLEOTIDE SEQUENCE [LARGE SCALE GENOMIC DNA]</scope>
    <source>
        <strain evidence="2 4">MDT1-10-3</strain>
    </source>
</reference>
<dbReference type="RefSeq" id="WP_149099621.1">
    <property type="nucleotide sequence ID" value="NZ_BMMG01000005.1"/>
</dbReference>
<dbReference type="Pfam" id="PF24733">
    <property type="entry name" value="DUF7684"/>
    <property type="match status" value="1"/>
</dbReference>
<dbReference type="Proteomes" id="UP001570846">
    <property type="component" value="Unassembled WGS sequence"/>
</dbReference>
<gene>
    <name evidence="3" type="ORF">ACD591_08070</name>
    <name evidence="2" type="ORF">FOE74_16020</name>
</gene>
<organism evidence="2 4">
    <name type="scientific">Rufibacter glacialis</name>
    <dbReference type="NCBI Taxonomy" id="1259555"/>
    <lineage>
        <taxon>Bacteria</taxon>
        <taxon>Pseudomonadati</taxon>
        <taxon>Bacteroidota</taxon>
        <taxon>Cytophagia</taxon>
        <taxon>Cytophagales</taxon>
        <taxon>Hymenobacteraceae</taxon>
        <taxon>Rufibacter</taxon>
    </lineage>
</organism>
<dbReference type="AlphaFoldDB" id="A0A5M8QCG6"/>